<feature type="transmembrane region" description="Helical" evidence="7">
    <location>
        <begin position="508"/>
        <end position="531"/>
    </location>
</feature>
<name>A0A225AKS3_TALAT</name>
<evidence type="ECO:0000256" key="2">
    <source>
        <dbReference type="ARBA" id="ARBA00022448"/>
    </source>
</evidence>
<dbReference type="Proteomes" id="UP000214365">
    <property type="component" value="Unassembled WGS sequence"/>
</dbReference>
<dbReference type="GeneID" id="31002542"/>
<proteinExistence type="predicted"/>
<keyword evidence="9" id="KW-1185">Reference proteome</keyword>
<keyword evidence="3 7" id="KW-0812">Transmembrane</keyword>
<dbReference type="GO" id="GO:0008506">
    <property type="term" value="F:sucrose:proton symporter activity"/>
    <property type="evidence" value="ECO:0007669"/>
    <property type="project" value="TreeGrafter"/>
</dbReference>
<dbReference type="OrthoDB" id="28755at2759"/>
<evidence type="ECO:0000256" key="7">
    <source>
        <dbReference type="SAM" id="Phobius"/>
    </source>
</evidence>
<evidence type="ECO:0000313" key="8">
    <source>
        <dbReference type="EMBL" id="OKL62132.1"/>
    </source>
</evidence>
<evidence type="ECO:0000256" key="6">
    <source>
        <dbReference type="SAM" id="MobiDB-lite"/>
    </source>
</evidence>
<feature type="transmembrane region" description="Helical" evidence="7">
    <location>
        <begin position="186"/>
        <end position="205"/>
    </location>
</feature>
<feature type="compositionally biased region" description="Low complexity" evidence="6">
    <location>
        <begin position="1"/>
        <end position="12"/>
    </location>
</feature>
<dbReference type="EMBL" id="LFMY01000003">
    <property type="protein sequence ID" value="OKL62132.1"/>
    <property type="molecule type" value="Genomic_DNA"/>
</dbReference>
<protein>
    <recommendedName>
        <fullName evidence="10">General alpha-glucoside permease</fullName>
    </recommendedName>
</protein>
<feature type="region of interest" description="Disordered" evidence="6">
    <location>
        <begin position="550"/>
        <end position="571"/>
    </location>
</feature>
<evidence type="ECO:0000256" key="3">
    <source>
        <dbReference type="ARBA" id="ARBA00022692"/>
    </source>
</evidence>
<evidence type="ECO:0000256" key="1">
    <source>
        <dbReference type="ARBA" id="ARBA00004141"/>
    </source>
</evidence>
<dbReference type="SUPFAM" id="SSF103473">
    <property type="entry name" value="MFS general substrate transporter"/>
    <property type="match status" value="2"/>
</dbReference>
<sequence>MSSSDNNNSSYSRIANNVDVDETSPLASSPVKADDEFHRQVREEDEEEEQDIMDEDPIAGGFLNGLQDHEESKSTLYIFLLTLSIGGLQVVWSVELSNGSPFLLSLGMSKALLAIVWVAGPLTGTLVQPYIGIRSDNCRIPWGKRKPFMIVGGAATILCLMLLAWVREIVSGLLGLFGADALSDGVKITTIVIATILMFSLDFAINTVQAGIRAFIVDGAPAHQQESANAWAGRLTGAGNIIGYILAYTDLPKVFPFFGNTQFKVLCLIASFSLGFTLLISCIYIKERDPRLEGPPPSGDLGLISFFRGTIKSIRGLPPQIRTVCEVQLAAWIGWFPFLYYSTTYIGQIYVNPIFEEHRNLSDDDINKAWEAATRIGSFALLVNAIICFTSNIVLPLVIVPSYNRIEVPAAVRDRERSGSLADSPDNVVYESLLDHETNRGNNETITSTNLKKEKNKTKTKWVSTMLTKLRIPGLTLRRTWLFSHVLFALCMFSTFFIASIWAATAVIGIIGISWAVTLWAPFALISAEVAQRDAERRLNRLQAELGNEYGPRHANTADNRDEENGNVDDNDDIEASAVPRIIGAEPQSTDQAGIVLGLHNVAISMPQIFSTIVSSLIFRLLQKPRGEPWDDSVGWVMRFGGCAALVAAFLTRRLEEKRAK</sequence>
<dbReference type="AlphaFoldDB" id="A0A225AKS3"/>
<dbReference type="InterPro" id="IPR036259">
    <property type="entry name" value="MFS_trans_sf"/>
</dbReference>
<feature type="transmembrane region" description="Helical" evidence="7">
    <location>
        <begin position="379"/>
        <end position="400"/>
    </location>
</feature>
<dbReference type="PANTHER" id="PTHR19432">
    <property type="entry name" value="SUGAR TRANSPORTER"/>
    <property type="match status" value="1"/>
</dbReference>
<dbReference type="Pfam" id="PF13347">
    <property type="entry name" value="MFS_2"/>
    <property type="match status" value="1"/>
</dbReference>
<organism evidence="8 9">
    <name type="scientific">Talaromyces atroroseus</name>
    <dbReference type="NCBI Taxonomy" id="1441469"/>
    <lineage>
        <taxon>Eukaryota</taxon>
        <taxon>Fungi</taxon>
        <taxon>Dikarya</taxon>
        <taxon>Ascomycota</taxon>
        <taxon>Pezizomycotina</taxon>
        <taxon>Eurotiomycetes</taxon>
        <taxon>Eurotiomycetidae</taxon>
        <taxon>Eurotiales</taxon>
        <taxon>Trichocomaceae</taxon>
        <taxon>Talaromyces</taxon>
        <taxon>Talaromyces sect. Trachyspermi</taxon>
    </lineage>
</organism>
<dbReference type="GO" id="GO:0005886">
    <property type="term" value="C:plasma membrane"/>
    <property type="evidence" value="ECO:0007669"/>
    <property type="project" value="TreeGrafter"/>
</dbReference>
<gene>
    <name evidence="8" type="ORF">UA08_02787</name>
</gene>
<dbReference type="Gene3D" id="1.20.1250.20">
    <property type="entry name" value="MFS general substrate transporter like domains"/>
    <property type="match status" value="1"/>
</dbReference>
<feature type="transmembrane region" description="Helical" evidence="7">
    <location>
        <begin position="481"/>
        <end position="502"/>
    </location>
</feature>
<feature type="transmembrane region" description="Helical" evidence="7">
    <location>
        <begin position="634"/>
        <end position="652"/>
    </location>
</feature>
<keyword evidence="2" id="KW-0813">Transport</keyword>
<feature type="transmembrane region" description="Helical" evidence="7">
    <location>
        <begin position="602"/>
        <end position="622"/>
    </location>
</feature>
<feature type="transmembrane region" description="Helical" evidence="7">
    <location>
        <begin position="148"/>
        <end position="166"/>
    </location>
</feature>
<reference evidence="8 9" key="1">
    <citation type="submission" date="2015-06" db="EMBL/GenBank/DDBJ databases">
        <title>Talaromyces atroroseus IBT 11181 draft genome.</title>
        <authorList>
            <person name="Rasmussen K.B."/>
            <person name="Rasmussen S."/>
            <person name="Petersen B."/>
            <person name="Sicheritz-Ponten T."/>
            <person name="Mortensen U.H."/>
            <person name="Thrane U."/>
        </authorList>
    </citation>
    <scope>NUCLEOTIDE SEQUENCE [LARGE SCALE GENOMIC DNA]</scope>
    <source>
        <strain evidence="8 9">IBT 11181</strain>
    </source>
</reference>
<feature type="region of interest" description="Disordered" evidence="6">
    <location>
        <begin position="1"/>
        <end position="54"/>
    </location>
</feature>
<evidence type="ECO:0000256" key="4">
    <source>
        <dbReference type="ARBA" id="ARBA00022989"/>
    </source>
</evidence>
<evidence type="ECO:0000313" key="9">
    <source>
        <dbReference type="Proteomes" id="UP000214365"/>
    </source>
</evidence>
<dbReference type="PANTHER" id="PTHR19432:SF35">
    <property type="entry name" value="SOLUTE CARRIER FAMILY 45 MEMBER 3 ISOFORM X1"/>
    <property type="match status" value="1"/>
</dbReference>
<dbReference type="RefSeq" id="XP_020122253.1">
    <property type="nucleotide sequence ID" value="XM_020264867.1"/>
</dbReference>
<accession>A0A225AKS3</accession>
<keyword evidence="4 7" id="KW-1133">Transmembrane helix</keyword>
<feature type="transmembrane region" description="Helical" evidence="7">
    <location>
        <begin position="76"/>
        <end position="94"/>
    </location>
</feature>
<feature type="compositionally biased region" description="Basic and acidic residues" evidence="6">
    <location>
        <begin position="32"/>
        <end position="42"/>
    </location>
</feature>
<keyword evidence="5 7" id="KW-0472">Membrane</keyword>
<feature type="transmembrane region" description="Helical" evidence="7">
    <location>
        <begin position="106"/>
        <end position="127"/>
    </location>
</feature>
<evidence type="ECO:0008006" key="10">
    <source>
        <dbReference type="Google" id="ProtNLM"/>
    </source>
</evidence>
<comment type="subcellular location">
    <subcellularLocation>
        <location evidence="1">Membrane</location>
        <topology evidence="1">Multi-pass membrane protein</topology>
    </subcellularLocation>
</comment>
<feature type="compositionally biased region" description="Acidic residues" evidence="6">
    <location>
        <begin position="43"/>
        <end position="54"/>
    </location>
</feature>
<comment type="caution">
    <text evidence="8">The sequence shown here is derived from an EMBL/GenBank/DDBJ whole genome shotgun (WGS) entry which is preliminary data.</text>
</comment>
<evidence type="ECO:0000256" key="5">
    <source>
        <dbReference type="ARBA" id="ARBA00023136"/>
    </source>
</evidence>
<feature type="transmembrane region" description="Helical" evidence="7">
    <location>
        <begin position="265"/>
        <end position="286"/>
    </location>
</feature>